<sequence>MFQRTSARQSLPPHIPDRQSTIFEDAKPDLQLSASCSALQLSVSPAPYTRLQWNLLVLDALPGLWLCR</sequence>
<dbReference type="EMBL" id="CAWUFR010000101">
    <property type="protein sequence ID" value="CAK6967188.1"/>
    <property type="molecule type" value="Genomic_DNA"/>
</dbReference>
<evidence type="ECO:0000313" key="2">
    <source>
        <dbReference type="Proteomes" id="UP001314229"/>
    </source>
</evidence>
<name>A0AAV1P772_SCOSC</name>
<comment type="caution">
    <text evidence="1">The sequence shown here is derived from an EMBL/GenBank/DDBJ whole genome shotgun (WGS) entry which is preliminary data.</text>
</comment>
<accession>A0AAV1P772</accession>
<proteinExistence type="predicted"/>
<evidence type="ECO:0000313" key="1">
    <source>
        <dbReference type="EMBL" id="CAK6967188.1"/>
    </source>
</evidence>
<dbReference type="AlphaFoldDB" id="A0AAV1P772"/>
<gene>
    <name evidence="1" type="ORF">FSCOSCO3_A004085</name>
</gene>
<dbReference type="Proteomes" id="UP001314229">
    <property type="component" value="Unassembled WGS sequence"/>
</dbReference>
<protein>
    <submittedName>
        <fullName evidence="1">Uncharacterized protein</fullName>
    </submittedName>
</protein>
<organism evidence="1 2">
    <name type="scientific">Scomber scombrus</name>
    <name type="common">Atlantic mackerel</name>
    <name type="synonym">Scomber vernalis</name>
    <dbReference type="NCBI Taxonomy" id="13677"/>
    <lineage>
        <taxon>Eukaryota</taxon>
        <taxon>Metazoa</taxon>
        <taxon>Chordata</taxon>
        <taxon>Craniata</taxon>
        <taxon>Vertebrata</taxon>
        <taxon>Euteleostomi</taxon>
        <taxon>Actinopterygii</taxon>
        <taxon>Neopterygii</taxon>
        <taxon>Teleostei</taxon>
        <taxon>Neoteleostei</taxon>
        <taxon>Acanthomorphata</taxon>
        <taxon>Pelagiaria</taxon>
        <taxon>Scombriformes</taxon>
        <taxon>Scombridae</taxon>
        <taxon>Scomber</taxon>
    </lineage>
</organism>
<reference evidence="1 2" key="1">
    <citation type="submission" date="2024-01" db="EMBL/GenBank/DDBJ databases">
        <authorList>
            <person name="Alioto T."/>
            <person name="Alioto T."/>
            <person name="Gomez Garrido J."/>
        </authorList>
    </citation>
    <scope>NUCLEOTIDE SEQUENCE [LARGE SCALE GENOMIC DNA]</scope>
</reference>
<keyword evidence="2" id="KW-1185">Reference proteome</keyword>